<dbReference type="InterPro" id="IPR000152">
    <property type="entry name" value="EGF-type_Asp/Asn_hydroxyl_site"/>
</dbReference>
<feature type="region of interest" description="Disordered" evidence="6">
    <location>
        <begin position="1097"/>
        <end position="1125"/>
    </location>
</feature>
<dbReference type="PANTHER" id="PTHR24050">
    <property type="entry name" value="PA14 DOMAIN-CONTAINING PROTEIN"/>
    <property type="match status" value="1"/>
</dbReference>
<evidence type="ECO:0000256" key="2">
    <source>
        <dbReference type="ARBA" id="ARBA00022729"/>
    </source>
</evidence>
<dbReference type="InterPro" id="IPR024731">
    <property type="entry name" value="NELL2-like_EGF"/>
</dbReference>
<feature type="region of interest" description="Disordered" evidence="6">
    <location>
        <begin position="2185"/>
        <end position="2210"/>
    </location>
</feature>
<feature type="domain" description="EGF-like" evidence="7">
    <location>
        <begin position="3812"/>
        <end position="3849"/>
    </location>
</feature>
<evidence type="ECO:0000313" key="9">
    <source>
        <dbReference type="Proteomes" id="UP000095283"/>
    </source>
</evidence>
<dbReference type="PROSITE" id="PS00010">
    <property type="entry name" value="ASX_HYDROXYL"/>
    <property type="match status" value="7"/>
</dbReference>
<evidence type="ECO:0000313" key="10">
    <source>
        <dbReference type="WBParaSite" id="Hba_13807"/>
    </source>
</evidence>
<dbReference type="SMART" id="SM00181">
    <property type="entry name" value="EGF"/>
    <property type="match status" value="19"/>
</dbReference>
<dbReference type="PROSITE" id="PS01187">
    <property type="entry name" value="EGF_CA"/>
    <property type="match status" value="6"/>
</dbReference>
<dbReference type="PROSITE" id="PS51034">
    <property type="entry name" value="ZP_2"/>
    <property type="match status" value="1"/>
</dbReference>
<feature type="compositionally biased region" description="Polar residues" evidence="6">
    <location>
        <begin position="2380"/>
        <end position="2392"/>
    </location>
</feature>
<dbReference type="InterPro" id="IPR052235">
    <property type="entry name" value="Nephronectin_domain"/>
</dbReference>
<comment type="caution">
    <text evidence="5">Lacks conserved residue(s) required for the propagation of feature annotation.</text>
</comment>
<evidence type="ECO:0000259" key="8">
    <source>
        <dbReference type="PROSITE" id="PS51034"/>
    </source>
</evidence>
<keyword evidence="1 5" id="KW-0245">EGF-like domain</keyword>
<feature type="compositionally biased region" description="Low complexity" evidence="6">
    <location>
        <begin position="2966"/>
        <end position="2990"/>
    </location>
</feature>
<name>A0A1I7X8T5_HETBA</name>
<dbReference type="PROSITE" id="PS50026">
    <property type="entry name" value="EGF_3"/>
    <property type="match status" value="11"/>
</dbReference>
<dbReference type="FunFam" id="2.10.25.10:FF:000038">
    <property type="entry name" value="Fibrillin 2"/>
    <property type="match status" value="6"/>
</dbReference>
<feature type="domain" description="EGF-like" evidence="7">
    <location>
        <begin position="1933"/>
        <end position="1971"/>
    </location>
</feature>
<feature type="compositionally biased region" description="Polar residues" evidence="6">
    <location>
        <begin position="2865"/>
        <end position="2874"/>
    </location>
</feature>
<feature type="region of interest" description="Disordered" evidence="6">
    <location>
        <begin position="2513"/>
        <end position="2568"/>
    </location>
</feature>
<feature type="domain" description="EGF-like" evidence="7">
    <location>
        <begin position="1834"/>
        <end position="1876"/>
    </location>
</feature>
<evidence type="ECO:0000256" key="1">
    <source>
        <dbReference type="ARBA" id="ARBA00022536"/>
    </source>
</evidence>
<keyword evidence="3" id="KW-0677">Repeat</keyword>
<feature type="compositionally biased region" description="Low complexity" evidence="6">
    <location>
        <begin position="2938"/>
        <end position="2950"/>
    </location>
</feature>
<feature type="compositionally biased region" description="Polar residues" evidence="6">
    <location>
        <begin position="2881"/>
        <end position="2895"/>
    </location>
</feature>
<dbReference type="SUPFAM" id="SSF57184">
    <property type="entry name" value="Growth factor receptor domain"/>
    <property type="match status" value="2"/>
</dbReference>
<feature type="compositionally biased region" description="Basic and acidic residues" evidence="6">
    <location>
        <begin position="1258"/>
        <end position="1271"/>
    </location>
</feature>
<feature type="compositionally biased region" description="Low complexity" evidence="6">
    <location>
        <begin position="2896"/>
        <end position="2911"/>
    </location>
</feature>
<dbReference type="Gene3D" id="2.10.25.10">
    <property type="entry name" value="Laminin"/>
    <property type="match status" value="11"/>
</dbReference>
<feature type="compositionally biased region" description="Polar residues" evidence="6">
    <location>
        <begin position="3177"/>
        <end position="3186"/>
    </location>
</feature>
<feature type="domain" description="EGF-like" evidence="7">
    <location>
        <begin position="1677"/>
        <end position="1713"/>
    </location>
</feature>
<feature type="compositionally biased region" description="Basic and acidic residues" evidence="6">
    <location>
        <begin position="704"/>
        <end position="713"/>
    </location>
</feature>
<feature type="domain" description="EGF-like" evidence="7">
    <location>
        <begin position="1508"/>
        <end position="1549"/>
    </location>
</feature>
<feature type="compositionally biased region" description="Low complexity" evidence="6">
    <location>
        <begin position="2804"/>
        <end position="2834"/>
    </location>
</feature>
<dbReference type="InterPro" id="IPR018097">
    <property type="entry name" value="EGF_Ca-bd_CS"/>
</dbReference>
<dbReference type="PROSITE" id="PS01186">
    <property type="entry name" value="EGF_2"/>
    <property type="match status" value="10"/>
</dbReference>
<feature type="domain" description="EGF-like" evidence="7">
    <location>
        <begin position="186"/>
        <end position="224"/>
    </location>
</feature>
<feature type="domain" description="EGF-like" evidence="7">
    <location>
        <begin position="1635"/>
        <end position="1676"/>
    </location>
</feature>
<feature type="compositionally biased region" description="Low complexity" evidence="6">
    <location>
        <begin position="2317"/>
        <end position="2342"/>
    </location>
</feature>
<feature type="region of interest" description="Disordered" evidence="6">
    <location>
        <begin position="871"/>
        <end position="892"/>
    </location>
</feature>
<feature type="compositionally biased region" description="Polar residues" evidence="6">
    <location>
        <begin position="3193"/>
        <end position="3203"/>
    </location>
</feature>
<feature type="compositionally biased region" description="Polar residues" evidence="6">
    <location>
        <begin position="1401"/>
        <end position="1432"/>
    </location>
</feature>
<dbReference type="InterPro" id="IPR009030">
    <property type="entry name" value="Growth_fac_rcpt_cys_sf"/>
</dbReference>
<dbReference type="Proteomes" id="UP000095283">
    <property type="component" value="Unplaced"/>
</dbReference>
<dbReference type="InterPro" id="IPR001507">
    <property type="entry name" value="ZP_dom"/>
</dbReference>
<dbReference type="WBParaSite" id="Hba_13807">
    <property type="protein sequence ID" value="Hba_13807"/>
    <property type="gene ID" value="Hba_13807"/>
</dbReference>
<feature type="compositionally biased region" description="Low complexity" evidence="6">
    <location>
        <begin position="2842"/>
        <end position="2853"/>
    </location>
</feature>
<feature type="compositionally biased region" description="Polar residues" evidence="6">
    <location>
        <begin position="2542"/>
        <end position="2563"/>
    </location>
</feature>
<evidence type="ECO:0000259" key="7">
    <source>
        <dbReference type="PROSITE" id="PS50026"/>
    </source>
</evidence>
<feature type="region of interest" description="Disordered" evidence="6">
    <location>
        <begin position="2776"/>
        <end position="3208"/>
    </location>
</feature>
<feature type="compositionally biased region" description="Polar residues" evidence="6">
    <location>
        <begin position="3115"/>
        <end position="3129"/>
    </location>
</feature>
<feature type="compositionally biased region" description="Basic and acidic residues" evidence="6">
    <location>
        <begin position="2393"/>
        <end position="2410"/>
    </location>
</feature>
<evidence type="ECO:0000256" key="3">
    <source>
        <dbReference type="ARBA" id="ARBA00022737"/>
    </source>
</evidence>
<dbReference type="Pfam" id="PF07645">
    <property type="entry name" value="EGF_CA"/>
    <property type="match status" value="6"/>
</dbReference>
<feature type="region of interest" description="Disordered" evidence="6">
    <location>
        <begin position="2378"/>
        <end position="2417"/>
    </location>
</feature>
<feature type="compositionally biased region" description="Low complexity" evidence="6">
    <location>
        <begin position="2998"/>
        <end position="3028"/>
    </location>
</feature>
<keyword evidence="4" id="KW-1015">Disulfide bond</keyword>
<feature type="compositionally biased region" description="Polar residues" evidence="6">
    <location>
        <begin position="2788"/>
        <end position="2797"/>
    </location>
</feature>
<feature type="compositionally biased region" description="Low complexity" evidence="6">
    <location>
        <begin position="3076"/>
        <end position="3087"/>
    </location>
</feature>
<organism evidence="9 10">
    <name type="scientific">Heterorhabditis bacteriophora</name>
    <name type="common">Entomopathogenic nematode worm</name>
    <dbReference type="NCBI Taxonomy" id="37862"/>
    <lineage>
        <taxon>Eukaryota</taxon>
        <taxon>Metazoa</taxon>
        <taxon>Ecdysozoa</taxon>
        <taxon>Nematoda</taxon>
        <taxon>Chromadorea</taxon>
        <taxon>Rhabditida</taxon>
        <taxon>Rhabditina</taxon>
        <taxon>Rhabditomorpha</taxon>
        <taxon>Strongyloidea</taxon>
        <taxon>Heterorhabditidae</taxon>
        <taxon>Heterorhabditis</taxon>
    </lineage>
</organism>
<reference evidence="10" key="1">
    <citation type="submission" date="2016-11" db="UniProtKB">
        <authorList>
            <consortium name="WormBaseParasite"/>
        </authorList>
    </citation>
    <scope>IDENTIFICATION</scope>
</reference>
<feature type="compositionally biased region" description="Polar residues" evidence="6">
    <location>
        <begin position="871"/>
        <end position="882"/>
    </location>
</feature>
<feature type="compositionally biased region" description="Low complexity" evidence="6">
    <location>
        <begin position="3130"/>
        <end position="3145"/>
    </location>
</feature>
<dbReference type="Pfam" id="PF12947">
    <property type="entry name" value="EGF_3"/>
    <property type="match status" value="4"/>
</dbReference>
<feature type="domain" description="EGF-like" evidence="7">
    <location>
        <begin position="20"/>
        <end position="58"/>
    </location>
</feature>
<dbReference type="SUPFAM" id="SSF57196">
    <property type="entry name" value="EGF/Laminin"/>
    <property type="match status" value="2"/>
</dbReference>
<dbReference type="InterPro" id="IPR000742">
    <property type="entry name" value="EGF"/>
</dbReference>
<keyword evidence="9" id="KW-1185">Reference proteome</keyword>
<protein>
    <submittedName>
        <fullName evidence="10">EGF-like domain-containing protein</fullName>
    </submittedName>
</protein>
<dbReference type="InterPro" id="IPR056953">
    <property type="entry name" value="CUT_N"/>
</dbReference>
<dbReference type="GO" id="GO:0005509">
    <property type="term" value="F:calcium ion binding"/>
    <property type="evidence" value="ECO:0007669"/>
    <property type="project" value="InterPro"/>
</dbReference>
<feature type="domain" description="ZP" evidence="8">
    <location>
        <begin position="3931"/>
        <end position="4089"/>
    </location>
</feature>
<feature type="compositionally biased region" description="Low complexity" evidence="6">
    <location>
        <begin position="3037"/>
        <end position="3055"/>
    </location>
</feature>
<feature type="domain" description="EGF-like" evidence="7">
    <location>
        <begin position="3882"/>
        <end position="3920"/>
    </location>
</feature>
<evidence type="ECO:0000256" key="6">
    <source>
        <dbReference type="SAM" id="MobiDB-lite"/>
    </source>
</evidence>
<dbReference type="CDD" id="cd00054">
    <property type="entry name" value="EGF_CA"/>
    <property type="match status" value="9"/>
</dbReference>
<proteinExistence type="predicted"/>
<feature type="compositionally biased region" description="Polar residues" evidence="6">
    <location>
        <begin position="812"/>
        <end position="829"/>
    </location>
</feature>
<evidence type="ECO:0000256" key="5">
    <source>
        <dbReference type="PROSITE-ProRule" id="PRU00076"/>
    </source>
</evidence>
<feature type="compositionally biased region" description="Low complexity" evidence="6">
    <location>
        <begin position="2517"/>
        <end position="2531"/>
    </location>
</feature>
<keyword evidence="2" id="KW-0732">Signal</keyword>
<dbReference type="Pfam" id="PF25057">
    <property type="entry name" value="CUT_N"/>
    <property type="match status" value="1"/>
</dbReference>
<feature type="region of interest" description="Disordered" evidence="6">
    <location>
        <begin position="812"/>
        <end position="838"/>
    </location>
</feature>
<dbReference type="SMART" id="SM00179">
    <property type="entry name" value="EGF_CA"/>
    <property type="match status" value="12"/>
</dbReference>
<dbReference type="PANTHER" id="PTHR24050:SF28">
    <property type="entry name" value="UROMODULIN-LIKE"/>
    <property type="match status" value="1"/>
</dbReference>
<feature type="region of interest" description="Disordered" evidence="6">
    <location>
        <begin position="2313"/>
        <end position="2343"/>
    </location>
</feature>
<feature type="region of interest" description="Disordered" evidence="6">
    <location>
        <begin position="1391"/>
        <end position="1444"/>
    </location>
</feature>
<feature type="compositionally biased region" description="Low complexity" evidence="6">
    <location>
        <begin position="2920"/>
        <end position="2931"/>
    </location>
</feature>
<accession>A0A1I7X8T5</accession>
<feature type="domain" description="EGF-like" evidence="7">
    <location>
        <begin position="59"/>
        <end position="102"/>
    </location>
</feature>
<feature type="compositionally biased region" description="Low complexity" evidence="6">
    <location>
        <begin position="1103"/>
        <end position="1118"/>
    </location>
</feature>
<feature type="region of interest" description="Disordered" evidence="6">
    <location>
        <begin position="1183"/>
        <end position="1285"/>
    </location>
</feature>
<feature type="domain" description="EGF-like" evidence="7">
    <location>
        <begin position="146"/>
        <end position="185"/>
    </location>
</feature>
<dbReference type="FunFam" id="2.10.25.10:FF:000555">
    <property type="entry name" value="Dumpy, isoform I"/>
    <property type="match status" value="1"/>
</dbReference>
<sequence>MCEIVDGMICFMEFNHFYADKNECLDKPCHWLAHCQNTLGSYECKCFPGFHGDGYQCADIDECSLGEAHCPENSHCVNLPGTFFCNCTEGFAPKGLPLEKCADINECELNLHNCENNQICQNTIGKFKCVDRCSTGYEFVNGECVDIDECRLENTCDKRAECTNTPGGYKCTCDPGLTGDGKNCSPITDCDQQEDICDRHAFCINSLKLCICQSGYAGDGITCNDVNECISVLLFLFYITNNVLYLNYGFNSDQGAYCAGGCGLHAVCFNQTCQCMEGFVGDPHTKCIDVNECESDQMCAGVGQWCVNKLGGHICCAPDSKDDECQGVHVFKTKDGEVLLQYNSSKGEVAVESGSTSHSSAGSLILTRKGSGSLPSVNISTKNELACTSYCPANSECIDGVCRCMKGFGGNALFGCEDIDECSSLSPCPKTKDSWCVNTIGSFYCCDPASNQTLCIGLEIVAGPDGGFRLTGSSGEAFVAASINETIGGETITERIHQVRNFSAGEIIVVKNKVKSGDTIYEAKPDRGELGLEIIGEKGEVTTPLPDVTVTLPGIISTLDGMSTFTTSIPITKIPIHEITTQLLSSVGTTDNQVTMEIETGDGNHQDLPGSFDQKSTTNSSVTPITTEATPLGNLTAEESNITQLTTESKIAGIKTDVSTPSIVSSQSTTIHSLEKITTQDINKTIEENSSTLKPNREPLVTDDNTKSGEDHATVRLPDDEDLIVKPAQEVTVRPKVFDLDKTSSPLKDDKLQTKISTEKPPTTTNIVASDAPKKIEEVTEKNIGSKHRSTTSKPRHVTTTKVLIEEDIPTSESTMGSTKYMTTPASKKSNSKADKTTEKSINNVNETTDVEIVRTTQVTTLGTKSIDSATKATSLGTATSVESHEESAPKNTDVTKYAGKIETTTGVIEASSEGQIKIRITTAGEESNGGSNERVAETRNSLEISDFPPNINTTLLPTTTSIGEMGLQITFMPAKLPKKPEPLEKSIISIENNTHLTIEGDGSGEENIHEQQTGDVKNPENTITVSNRNHVKATTTKTIKGEPGTFIGSTDVRLENNHITNSTDALSTTTKEFGLEITNETDPDSVGLEIVPERKTTTETPTNLKSTSTEKTSTLKNPNMTGNSVTVEPLVKQELKFTETTVAIKHTSPSELQISQSTRNHKISIKEHHKTTDANITKTLLIPKESINPKNSSELKSGEDPANNSTSELIVSMGSARTVKAENSTPSNQIEKEEGSGDSGNDFKGIATDDGNSHGSRKNELLETDIHGEPDPSTLEGDGETPRKGCEITTRSVVVEKNINLSTESTLKSIKSGNRISVSPQLTSTVEFSTTTGTTSVSEQNIKSTESSTTVTIPLTGPKFPEVSVSKAVNVTSKPWGDSTSLLEINSTETTASAELPDTAVSNSKSTGSKGNTSIFANTQSSTTNLPSVVGSNPAGGNLNMTEKQNRKPLSTMELVTDTPLETLIPQNASMHTKDTFSLHIMSTPEPPVSDQRYHLLHSGVSFISLDVDECARGLHNCDESARCYNYVGGYSCFCPMGYRKTDKGTCHGKLLTLPKIIELVIKRSLVMRTYYIMWVPKCHLRKLLFFALAFFFLGFTGDGYSCMPVEKRACSEVRTGKCWLTFVLTVSESVISDVDECAVHGLNMCDKNAICKNLLGTYSCECKSGFRGDGYMCEDEDECRRQPCHPQAECTNTAGSFECRCPEGFTGWNEERISMNAQRIGITVIQLLLFVLMKMADFVVNVQKVTKEQVEYVSSDVKLCSSGTKVTNKLSKSKINNSAMPRESDNTCTPEWQRLCSLENKTCHVDEEEVPQCGSCLEGHHPINGSCQPVQNRGNCADPAKNNCDQNAECIDVLPSRHFCSCKIGYIGDGMRCDGIKYYSISMNVPSPVFVTQMLPASTYQDHSNATVTMGLMAMDSPVHEDLTAGSSSYLDPNCQVDAKLCHDNARCMNDGSCKCNEGFEGDGIKLCSQSITPTTEKVIEITSAIQLPPKTSSGAIVEIDERENVEIIPGQSRHKEGYTTNSPISGKDLTGKIITKPFERQNLFTDAPVTTTMSRNQSLPHITVNEVPATVARIETNVTLTPLSEINERKNVSLVTNTKSVFDTIKSSLTTPISINTTENELEASSTSIENFILSTSPLLTTNKTTLLETSIASTHSTIEIMKHAVSVASTATTPINLSKTSSLVKNSTDPSNSPGTTTVDSITPKPNSTVVMPTTSDALVKSTELTNFASAVTNTASFSKVIQESVPVTTTKVSIAPATSITAITKVVLRNSSSKSNDTTDSLDLTMDNTTDMSLLLTTTNSPEMADLARGGTVDSSSEVTSTTLPLSTTPSTTTYESAMPNSTKSIYKNIEEVTAKLVSSTYSTITTDVERELNRSTSSFSQTTNSKVTDEHSNSESPSAKEHNKNLTSSPTVIIDEHFSTKSLDLESNATTNLPSTISRTDEITSSPTGIISNNPHLTMKHSVLISEKRPRSSSTMSTFTTNATALFTSSPLFNTVKNPQSTDINMDSENSTTTPSITASTPALTLPSTTDKDSTIIETSNGSSTKLMNSTSASTVGPPSMAPPDALVSTGSAVSSVIYSTSDGDGSSLPPSTEITTSTSLISSNISEDKIGLKHSQTMVTSSTVTSKSFEILLTSITSPGQSTSSLTEDNTLARITAHSGSTLTTLPHIIKPFLSNSAQPNYFNVTHFPSTTNNKQALMTVGTQSLLPSKENEQTKSSVTDRSKINLLKRMQSSTTTNPDDTQFVVTFTIPTTELAKSKQEIFTTPLVKSENGEAKRPPNIETSLATTSAGEKEKLTSSFAQSSTTSSPISTDESSTESEVTVGNTSNDKKEMLTSRSLQSSTTSLPTVVDRSRSTSDGESTTSTAFNGEKETLTSSFAQSSTTSLPISTEESSTASEVTTVKSSNDKKEMLTSRSLQSSTTSLPTVVDRSSTTSDGESTTSTAFNGEKETLTSSFAQSSTTSLPISTEESSTESEVTVGNTSNDKKEMLTSRSLQSSTTSLSTVRDGSSTTSDGESTTSTAFNGEKETLTSSFAQSSTTSSPISTEQSRTESEVTVGNTSNDKKEMLTSRSLQSSTTSLPTVVDRSRSTSDGESTTSTAFNGEKETLTSSFAQSSTTSLPISTEESSTASEVTTVKSSNDKKEMLTSRSLQSSTTSLPTVVDRSRSTSDGESTTSTAFNGEKETLTSSFAQSSPTLLPRNIDESNISTNVQALTLTTIGVFQNRTTFSEEKNNASSFFGVVQHSTLKEKEINVLGTKGVVALEMTPIPSENPISNVVNRNNEMVTSSTFNRISNMVNVVDENFTKYRTRSSPFESEVKLTTRHVFSPNSVHSSNSLVETTTRQLFDGVLSKSNSHIGMKPVAFITSEPTGITQSLEQTTSSFVDRSLKNMGRKTATTKFWDKKHRLSSNTSKQARIMNNIITTTFSTVENVNVVKTISNAIKNENKIGNFIHTTENSHREVFMTTTSIKALYETNQFPKAASTMKPVIGSVSRLPLDFPSEQVTSKPQITITSLTDLHISPNHHFSTTPQLHSSTNAPLPHLSTTALHDMSVPKISPIDNRLPNNIEPNAPNLTTEDDLTVNVLSEATTPPNDVGMKNARCSYSDRTMCHDLAICEIATGACRCKDGFEGDGYHNCTKLTVSDCVSDPSTCHSLAICDRHTRRCQCPVGHIGDGFICSPDPQACYIGCFTVQDCVIRKNLCSPEAICSGRRCKCVEGFTGDGVRCVSLHQRSANCSECDPNAHCEDGMCKCKVGYFGNGLCCVPDPLDCVTQPGVCHPDASCNRDKRECKCNQGYLGNGISCFPIRSCRSDPSVCHVNAICVPSGICICKHGFEGNGHSCTKVTPTNGTDGTCYGMIFEIKGEEGSVNHVLNTDIDECSLSPCHHLATCSNLRGSFICTCPDGYAGDGKICIQHLKIGELGVYCEPDGMTLVLGNETESFEGRMYVRGQAENPHCSKTFSTLQQFSRPYTFKVLFAHCNIRMEEHDTFATTVIVQKHPMFITTSADAYDLRCTYPVGVKEPWHSKVVSHVNVSELVTSSTLTDKIHGPLCKLTVTNENEETIESAVVGQSLKLRLEVTPNG</sequence>
<feature type="compositionally biased region" description="Polar residues" evidence="6">
    <location>
        <begin position="3099"/>
        <end position="3108"/>
    </location>
</feature>
<dbReference type="InterPro" id="IPR049883">
    <property type="entry name" value="NOTCH1_EGF-like"/>
</dbReference>
<dbReference type="InterPro" id="IPR001881">
    <property type="entry name" value="EGF-like_Ca-bd_dom"/>
</dbReference>
<evidence type="ECO:0000256" key="4">
    <source>
        <dbReference type="ARBA" id="ARBA00023157"/>
    </source>
</evidence>
<feature type="region of interest" description="Disordered" evidence="6">
    <location>
        <begin position="689"/>
        <end position="713"/>
    </location>
</feature>
<feature type="compositionally biased region" description="Low complexity" evidence="6">
    <location>
        <begin position="3154"/>
        <end position="3165"/>
    </location>
</feature>